<comment type="domain">
    <text evidence="3">The coiled-coil domain is required for assembly into the NuA4 complex.</text>
</comment>
<comment type="similarity">
    <text evidence="3">Belongs to the YAF9 family.</text>
</comment>
<feature type="region of interest" description="Disordered" evidence="4">
    <location>
        <begin position="358"/>
        <end position="377"/>
    </location>
</feature>
<dbReference type="AlphaFoldDB" id="A0AAD5VLE1"/>
<accession>A0AAD5VLE1</accession>
<comment type="subcellular location">
    <subcellularLocation>
        <location evidence="3">Nucleus</location>
    </subcellularLocation>
    <subcellularLocation>
        <location evidence="3">Cytoplasm</location>
    </subcellularLocation>
</comment>
<dbReference type="GO" id="GO:0006281">
    <property type="term" value="P:DNA repair"/>
    <property type="evidence" value="ECO:0007669"/>
    <property type="project" value="UniProtKB-UniRule"/>
</dbReference>
<keyword evidence="1 2" id="KW-0539">Nucleus</keyword>
<dbReference type="Pfam" id="PF17111">
    <property type="entry name" value="PigL_N"/>
    <property type="match status" value="1"/>
</dbReference>
<reference evidence="6" key="1">
    <citation type="submission" date="2022-07" db="EMBL/GenBank/DDBJ databases">
        <title>Genome Sequence of Leucocoprinus birnbaumii.</title>
        <authorList>
            <person name="Buettner E."/>
        </authorList>
    </citation>
    <scope>NUCLEOTIDE SEQUENCE</scope>
    <source>
        <strain evidence="6">VT141</strain>
    </source>
</reference>
<evidence type="ECO:0000256" key="2">
    <source>
        <dbReference type="PROSITE-ProRule" id="PRU00376"/>
    </source>
</evidence>
<keyword evidence="3" id="KW-0175">Coiled coil</keyword>
<keyword evidence="3" id="KW-0805">Transcription regulation</keyword>
<dbReference type="GO" id="GO:0006355">
    <property type="term" value="P:regulation of DNA-templated transcription"/>
    <property type="evidence" value="ECO:0007669"/>
    <property type="project" value="InterPro"/>
</dbReference>
<dbReference type="Gene3D" id="2.60.40.1970">
    <property type="entry name" value="YEATS domain"/>
    <property type="match status" value="1"/>
</dbReference>
<evidence type="ECO:0000313" key="6">
    <source>
        <dbReference type="EMBL" id="KAJ3563343.1"/>
    </source>
</evidence>
<comment type="function">
    <text evidence="3">Component of the SWR1 complex which mediates the ATP-dependent exchange of histone H2A for an H2A variant leading to transcriptional regulation of selected genes by chromatin remodeling. Component of the NuA4 histone acetyltransferase complex which is involved in transcriptional activation of selected genes principally by acetylation of nucleosomal histones H4 and H2A. The NuA4 complex is also involved in DNA repair. Yaf9 may also be required for viability in conditions in which the structural integrity of the spindle is compromised.</text>
</comment>
<evidence type="ECO:0000259" key="5">
    <source>
        <dbReference type="PROSITE" id="PS51037"/>
    </source>
</evidence>
<dbReference type="GO" id="GO:0000812">
    <property type="term" value="C:Swr1 complex"/>
    <property type="evidence" value="ECO:0007669"/>
    <property type="project" value="UniProtKB-UniRule"/>
</dbReference>
<evidence type="ECO:0000256" key="3">
    <source>
        <dbReference type="RuleBase" id="RU367117"/>
    </source>
</evidence>
<feature type="coiled-coil region" evidence="3">
    <location>
        <begin position="31"/>
        <end position="58"/>
    </location>
</feature>
<proteinExistence type="inferred from homology"/>
<dbReference type="GO" id="GO:0005737">
    <property type="term" value="C:cytoplasm"/>
    <property type="evidence" value="ECO:0007669"/>
    <property type="project" value="UniProtKB-SubCell"/>
</dbReference>
<dbReference type="Proteomes" id="UP001213000">
    <property type="component" value="Unassembled WGS sequence"/>
</dbReference>
<feature type="domain" description="YEATS" evidence="5">
    <location>
        <begin position="247"/>
        <end position="377"/>
    </location>
</feature>
<protein>
    <recommendedName>
        <fullName evidence="3">Protein AF-9 homolog</fullName>
    </recommendedName>
</protein>
<keyword evidence="3" id="KW-0227">DNA damage</keyword>
<keyword evidence="3" id="KW-0963">Cytoplasm</keyword>
<feature type="region of interest" description="Disordered" evidence="4">
    <location>
        <begin position="171"/>
        <end position="192"/>
    </location>
</feature>
<dbReference type="CDD" id="cd16887">
    <property type="entry name" value="YEATS"/>
    <property type="match status" value="1"/>
</dbReference>
<keyword evidence="3" id="KW-0010">Activator</keyword>
<keyword evidence="3" id="KW-0156">Chromatin regulator</keyword>
<organism evidence="6 7">
    <name type="scientific">Leucocoprinus birnbaumii</name>
    <dbReference type="NCBI Taxonomy" id="56174"/>
    <lineage>
        <taxon>Eukaryota</taxon>
        <taxon>Fungi</taxon>
        <taxon>Dikarya</taxon>
        <taxon>Basidiomycota</taxon>
        <taxon>Agaricomycotina</taxon>
        <taxon>Agaricomycetes</taxon>
        <taxon>Agaricomycetidae</taxon>
        <taxon>Agaricales</taxon>
        <taxon>Agaricineae</taxon>
        <taxon>Agaricaceae</taxon>
        <taxon>Leucocoprinus</taxon>
    </lineage>
</organism>
<keyword evidence="7" id="KW-1185">Reference proteome</keyword>
<dbReference type="InterPro" id="IPR055129">
    <property type="entry name" value="YEATS_dom"/>
</dbReference>
<dbReference type="EMBL" id="JANIEX010000769">
    <property type="protein sequence ID" value="KAJ3563343.1"/>
    <property type="molecule type" value="Genomic_DNA"/>
</dbReference>
<gene>
    <name evidence="3" type="primary">YAF9</name>
    <name evidence="6" type="ORF">NP233_g9000</name>
</gene>
<evidence type="ECO:0000256" key="1">
    <source>
        <dbReference type="ARBA" id="ARBA00023242"/>
    </source>
</evidence>
<name>A0AAD5VLE1_9AGAR</name>
<dbReference type="InterPro" id="IPR005033">
    <property type="entry name" value="YEATS"/>
</dbReference>
<dbReference type="InterPro" id="IPR038704">
    <property type="entry name" value="YEAST_sf"/>
</dbReference>
<dbReference type="PANTHER" id="PTHR23195">
    <property type="entry name" value="YEATS DOMAIN"/>
    <property type="match status" value="1"/>
</dbReference>
<evidence type="ECO:0000313" key="7">
    <source>
        <dbReference type="Proteomes" id="UP001213000"/>
    </source>
</evidence>
<keyword evidence="3" id="KW-0234">DNA repair</keyword>
<dbReference type="InterPro" id="IPR031348">
    <property type="entry name" value="PigL_N"/>
</dbReference>
<evidence type="ECO:0000256" key="4">
    <source>
        <dbReference type="SAM" id="MobiDB-lite"/>
    </source>
</evidence>
<sequence>MDPISITTSCLALISAVTGGARCITEFVVNCRDARRDLAAVSRELSELEMTLHILKNDTDGNKRNQLPEKLCKPICDIMQNCLGVLSELQVLLKRYDGQGLDRAARWAISGKKDAEKIRASLEAHKGALSLVVEATTLEYTMKMAEQLAKQDEILKQIAWLRGVVSQRQPNGRIDAGSSSGDRHESPTVAPSVMDEYLDSVTDYAESIYEGSISEDVADGMQRLSLSVNTVDSGALDREGLVLPPLAPDEGIDSMTIVIGNTHRVITPPDPLRPHNKHLWSFFVRTSGEEIIKEIWVDLHPTFQPPAFRLKTPPFEVTRVGWGEFIIDIIITLKNGYLWHDSKRSLALEWDLVFDGHGSSTSHECGVSVENPASRSG</sequence>
<keyword evidence="3" id="KW-0804">Transcription</keyword>
<dbReference type="GO" id="GO:0006325">
    <property type="term" value="P:chromatin organization"/>
    <property type="evidence" value="ECO:0007669"/>
    <property type="project" value="UniProtKB-KW"/>
</dbReference>
<dbReference type="PROSITE" id="PS51037">
    <property type="entry name" value="YEATS"/>
    <property type="match status" value="1"/>
</dbReference>
<comment type="caution">
    <text evidence="6">The sequence shown here is derived from an EMBL/GenBank/DDBJ whole genome shotgun (WGS) entry which is preliminary data.</text>
</comment>
<comment type="subunit">
    <text evidence="3">Component of the SWR1 chromatin-remodeling complex and of the NuA4 histone acetyltransferase complex.</text>
</comment>
<dbReference type="Pfam" id="PF03366">
    <property type="entry name" value="YEATS"/>
    <property type="match status" value="1"/>
</dbReference>